<name>A0A9P7E4Q7_9AGAM</name>
<dbReference type="InterPro" id="IPR001388">
    <property type="entry name" value="Synaptobrevin-like"/>
</dbReference>
<dbReference type="PANTHER" id="PTHR45806">
    <property type="entry name" value="SYNAPTOBREVIN HOMOLOG YKT6"/>
    <property type="match status" value="1"/>
</dbReference>
<dbReference type="PRINTS" id="PR00219">
    <property type="entry name" value="SYNAPTOBREVN"/>
</dbReference>
<comment type="caution">
    <text evidence="13">The sequence shown here is derived from an EMBL/GenBank/DDBJ whole genome shotgun (WGS) entry which is preliminary data.</text>
</comment>
<evidence type="ECO:0000313" key="14">
    <source>
        <dbReference type="Proteomes" id="UP000807769"/>
    </source>
</evidence>
<dbReference type="PANTHER" id="PTHR45806:SF1">
    <property type="entry name" value="SYNAPTOBREVIN HOMOLOG YKT6"/>
    <property type="match status" value="1"/>
</dbReference>
<evidence type="ECO:0000256" key="6">
    <source>
        <dbReference type="ARBA" id="ARBA00023139"/>
    </source>
</evidence>
<dbReference type="GO" id="GO:0005484">
    <property type="term" value="F:SNAP receptor activity"/>
    <property type="evidence" value="ECO:0007669"/>
    <property type="project" value="TreeGrafter"/>
</dbReference>
<feature type="domain" description="V-SNARE coiled-coil homology" evidence="12">
    <location>
        <begin position="139"/>
        <end position="199"/>
    </location>
</feature>
<reference evidence="13" key="1">
    <citation type="journal article" date="2020" name="New Phytol.">
        <title>Comparative genomics reveals dynamic genome evolution in host specialist ectomycorrhizal fungi.</title>
        <authorList>
            <person name="Lofgren L.A."/>
            <person name="Nguyen N.H."/>
            <person name="Vilgalys R."/>
            <person name="Ruytinx J."/>
            <person name="Liao H.L."/>
            <person name="Branco S."/>
            <person name="Kuo A."/>
            <person name="LaButti K."/>
            <person name="Lipzen A."/>
            <person name="Andreopoulos W."/>
            <person name="Pangilinan J."/>
            <person name="Riley R."/>
            <person name="Hundley H."/>
            <person name="Na H."/>
            <person name="Barry K."/>
            <person name="Grigoriev I.V."/>
            <person name="Stajich J.E."/>
            <person name="Kennedy P.G."/>
        </authorList>
    </citation>
    <scope>NUCLEOTIDE SEQUENCE</scope>
    <source>
        <strain evidence="13">MN1</strain>
    </source>
</reference>
<accession>A0A9P7E4Q7</accession>
<dbReference type="SUPFAM" id="SSF58038">
    <property type="entry name" value="SNARE fusion complex"/>
    <property type="match status" value="1"/>
</dbReference>
<evidence type="ECO:0000256" key="9">
    <source>
        <dbReference type="ARBA" id="ARBA00026133"/>
    </source>
</evidence>
<dbReference type="InterPro" id="IPR010908">
    <property type="entry name" value="Longin_dom"/>
</dbReference>
<dbReference type="SUPFAM" id="SSF64356">
    <property type="entry name" value="SNARE-like"/>
    <property type="match status" value="1"/>
</dbReference>
<evidence type="ECO:0000259" key="11">
    <source>
        <dbReference type="PROSITE" id="PS50859"/>
    </source>
</evidence>
<keyword evidence="7" id="KW-0449">Lipoprotein</keyword>
<dbReference type="Proteomes" id="UP000807769">
    <property type="component" value="Unassembled WGS sequence"/>
</dbReference>
<proteinExistence type="inferred from homology"/>
<dbReference type="GO" id="GO:0005886">
    <property type="term" value="C:plasma membrane"/>
    <property type="evidence" value="ECO:0007669"/>
    <property type="project" value="UniProtKB-SubCell"/>
</dbReference>
<dbReference type="AlphaFoldDB" id="A0A9P7E4Q7"/>
<evidence type="ECO:0000259" key="12">
    <source>
        <dbReference type="PROSITE" id="PS50892"/>
    </source>
</evidence>
<dbReference type="Pfam" id="PF13774">
    <property type="entry name" value="Longin"/>
    <property type="match status" value="1"/>
</dbReference>
<evidence type="ECO:0000256" key="5">
    <source>
        <dbReference type="ARBA" id="ARBA00023136"/>
    </source>
</evidence>
<keyword evidence="10" id="KW-0175">Coiled coil</keyword>
<dbReference type="InterPro" id="IPR045848">
    <property type="entry name" value="R-SNARE_YKT6"/>
</dbReference>
<evidence type="ECO:0000256" key="7">
    <source>
        <dbReference type="ARBA" id="ARBA00023288"/>
    </source>
</evidence>
<dbReference type="CDD" id="cd15867">
    <property type="entry name" value="R-SNARE_YKT6"/>
    <property type="match status" value="1"/>
</dbReference>
<keyword evidence="6" id="KW-0564">Palmitate</keyword>
<evidence type="ECO:0000313" key="13">
    <source>
        <dbReference type="EMBL" id="KAG1810642.1"/>
    </source>
</evidence>
<dbReference type="PROSITE" id="PS50892">
    <property type="entry name" value="V_SNARE"/>
    <property type="match status" value="1"/>
</dbReference>
<dbReference type="FunFam" id="1.20.5.110:FF:000020">
    <property type="entry name" value="synaptobrevin homolog YKT6"/>
    <property type="match status" value="1"/>
</dbReference>
<feature type="domain" description="Longin" evidence="11">
    <location>
        <begin position="9"/>
        <end position="125"/>
    </location>
</feature>
<dbReference type="EMBL" id="JABBWG010000032">
    <property type="protein sequence ID" value="KAG1810642.1"/>
    <property type="molecule type" value="Genomic_DNA"/>
</dbReference>
<dbReference type="GeneID" id="64630551"/>
<dbReference type="Gene3D" id="1.20.5.110">
    <property type="match status" value="1"/>
</dbReference>
<keyword evidence="3" id="KW-1003">Cell membrane</keyword>
<dbReference type="GO" id="GO:0006888">
    <property type="term" value="P:endoplasmic reticulum to Golgi vesicle-mediated transport"/>
    <property type="evidence" value="ECO:0007669"/>
    <property type="project" value="TreeGrafter"/>
</dbReference>
<evidence type="ECO:0000256" key="1">
    <source>
        <dbReference type="ARBA" id="ARBA00004342"/>
    </source>
</evidence>
<keyword evidence="14" id="KW-1185">Reference proteome</keyword>
<dbReference type="SMART" id="SM01270">
    <property type="entry name" value="Longin"/>
    <property type="match status" value="1"/>
</dbReference>
<dbReference type="InterPro" id="IPR042855">
    <property type="entry name" value="V_SNARE_CC"/>
</dbReference>
<dbReference type="GO" id="GO:0005794">
    <property type="term" value="C:Golgi apparatus"/>
    <property type="evidence" value="ECO:0007669"/>
    <property type="project" value="TreeGrafter"/>
</dbReference>
<evidence type="ECO:0000256" key="4">
    <source>
        <dbReference type="ARBA" id="ARBA00022481"/>
    </source>
</evidence>
<keyword evidence="8" id="KW-0636">Prenylation</keyword>
<evidence type="ECO:0000256" key="2">
    <source>
        <dbReference type="ARBA" id="ARBA00008025"/>
    </source>
</evidence>
<gene>
    <name evidence="13" type="ORF">BJ212DRAFT_1377855</name>
</gene>
<protein>
    <recommendedName>
        <fullName evidence="9">Synaptobrevin homolog YKT6</fullName>
    </recommendedName>
</protein>
<dbReference type="Gene3D" id="3.30.450.50">
    <property type="entry name" value="Longin domain"/>
    <property type="match status" value="1"/>
</dbReference>
<comment type="subcellular location">
    <subcellularLocation>
        <location evidence="1">Cell membrane</location>
        <topology evidence="1">Lipid-anchor</topology>
        <orientation evidence="1">Cytoplasmic side</orientation>
    </subcellularLocation>
</comment>
<sequence>MKIFSLSVVLASSSGPCSVLSSASDVSSFSFYQRGSVSEFLTFFTKTVVERTPQGQRQSVQENNYTAHVYNRGGAEQLAAIIITDQEYPVRPAFSLLTKLLDDFTAKVPQSAFGNPASISFPEIQTYIQKYQDPRQADTIMRVQQELDETKIVLHKTIESVLQRGEKLDNLVERSNALSVQSKMFYKTAKKQNSCCVIM</sequence>
<evidence type="ECO:0000256" key="10">
    <source>
        <dbReference type="PROSITE-ProRule" id="PRU00290"/>
    </source>
</evidence>
<dbReference type="CDD" id="cd14824">
    <property type="entry name" value="Longin"/>
    <property type="match status" value="1"/>
</dbReference>
<keyword evidence="4" id="KW-0488">Methylation</keyword>
<evidence type="ECO:0000256" key="3">
    <source>
        <dbReference type="ARBA" id="ARBA00022475"/>
    </source>
</evidence>
<dbReference type="OrthoDB" id="27923at2759"/>
<evidence type="ECO:0000256" key="8">
    <source>
        <dbReference type="ARBA" id="ARBA00023289"/>
    </source>
</evidence>
<comment type="similarity">
    <text evidence="2">Belongs to the synaptobrevin family.</text>
</comment>
<organism evidence="13 14">
    <name type="scientific">Suillus subaureus</name>
    <dbReference type="NCBI Taxonomy" id="48587"/>
    <lineage>
        <taxon>Eukaryota</taxon>
        <taxon>Fungi</taxon>
        <taxon>Dikarya</taxon>
        <taxon>Basidiomycota</taxon>
        <taxon>Agaricomycotina</taxon>
        <taxon>Agaricomycetes</taxon>
        <taxon>Agaricomycetidae</taxon>
        <taxon>Boletales</taxon>
        <taxon>Suillineae</taxon>
        <taxon>Suillaceae</taxon>
        <taxon>Suillus</taxon>
    </lineage>
</organism>
<dbReference type="InterPro" id="IPR011012">
    <property type="entry name" value="Longin-like_dom_sf"/>
</dbReference>
<keyword evidence="5" id="KW-0472">Membrane</keyword>
<dbReference type="PROSITE" id="PS50859">
    <property type="entry name" value="LONGIN"/>
    <property type="match status" value="1"/>
</dbReference>
<dbReference type="RefSeq" id="XP_041189538.1">
    <property type="nucleotide sequence ID" value="XM_041336534.1"/>
</dbReference>
<dbReference type="Pfam" id="PF00957">
    <property type="entry name" value="Synaptobrevin"/>
    <property type="match status" value="1"/>
</dbReference>